<feature type="signal peptide" evidence="1">
    <location>
        <begin position="1"/>
        <end position="33"/>
    </location>
</feature>
<protein>
    <recommendedName>
        <fullName evidence="4">Tat (Twin-arginine translocation) pathway signal sequence</fullName>
    </recommendedName>
</protein>
<evidence type="ECO:0008006" key="4">
    <source>
        <dbReference type="Google" id="ProtNLM"/>
    </source>
</evidence>
<proteinExistence type="predicted"/>
<evidence type="ECO:0000313" key="2">
    <source>
        <dbReference type="EMBL" id="MDT0530398.1"/>
    </source>
</evidence>
<evidence type="ECO:0000256" key="1">
    <source>
        <dbReference type="SAM" id="SignalP"/>
    </source>
</evidence>
<keyword evidence="3" id="KW-1185">Reference proteome</keyword>
<dbReference type="InterPro" id="IPR006311">
    <property type="entry name" value="TAT_signal"/>
</dbReference>
<feature type="chain" id="PRO_5047022456" description="Tat (Twin-arginine translocation) pathway signal sequence" evidence="1">
    <location>
        <begin position="34"/>
        <end position="228"/>
    </location>
</feature>
<reference evidence="2" key="1">
    <citation type="submission" date="2023-09" db="EMBL/GenBank/DDBJ databases">
        <title>30 novel species of actinomycetes from the DSMZ collection.</title>
        <authorList>
            <person name="Nouioui I."/>
        </authorList>
    </citation>
    <scope>NUCLEOTIDE SEQUENCE</scope>
    <source>
        <strain evidence="2">DSM 115977</strain>
    </source>
</reference>
<name>A0ABU2WWU5_9ACTN</name>
<accession>A0ABU2WWU5</accession>
<dbReference type="PROSITE" id="PS51318">
    <property type="entry name" value="TAT"/>
    <property type="match status" value="1"/>
</dbReference>
<sequence length="228" mass="23832">MNESHSPLSRRRILLGAAAASAATVAGASAAHAAPPAGGAPPAGPARRPVVRDRLATARLAGGPARFQADFHERLGAWLAFWSANSPRIWSTPTEVEGQVGGDGDAFTLHAIRVTRDDETRDAFAAGRPDAAHLATLASLHHHFPSVRVEAGGALRVADGPAGWTGSAGQVAFATTACRELWGLRAADATDWREHLSRAGHGGDPTSRSGWAAFTRASLRRGLRTDSY</sequence>
<keyword evidence="1" id="KW-0732">Signal</keyword>
<evidence type="ECO:0000313" key="3">
    <source>
        <dbReference type="Proteomes" id="UP001180973"/>
    </source>
</evidence>
<dbReference type="EMBL" id="JAVRFL010000016">
    <property type="protein sequence ID" value="MDT0530398.1"/>
    <property type="molecule type" value="Genomic_DNA"/>
</dbReference>
<dbReference type="RefSeq" id="WP_311412402.1">
    <property type="nucleotide sequence ID" value="NZ_JAVRFL010000016.1"/>
</dbReference>
<organism evidence="2 3">
    <name type="scientific">Micromonospora reichwaldensis</name>
    <dbReference type="NCBI Taxonomy" id="3075516"/>
    <lineage>
        <taxon>Bacteria</taxon>
        <taxon>Bacillati</taxon>
        <taxon>Actinomycetota</taxon>
        <taxon>Actinomycetes</taxon>
        <taxon>Micromonosporales</taxon>
        <taxon>Micromonosporaceae</taxon>
        <taxon>Micromonospora</taxon>
    </lineage>
</organism>
<gene>
    <name evidence="2" type="ORF">RM555_15510</name>
</gene>
<dbReference type="Proteomes" id="UP001180973">
    <property type="component" value="Unassembled WGS sequence"/>
</dbReference>
<comment type="caution">
    <text evidence="2">The sequence shown here is derived from an EMBL/GenBank/DDBJ whole genome shotgun (WGS) entry which is preliminary data.</text>
</comment>